<dbReference type="RefSeq" id="WP_187255285.1">
    <property type="nucleotide sequence ID" value="NZ_JBHULF010000006.1"/>
</dbReference>
<keyword evidence="1" id="KW-1133">Transmembrane helix</keyword>
<protein>
    <recommendedName>
        <fullName evidence="4">O-antigen ligase-like membrane protein</fullName>
    </recommendedName>
</protein>
<feature type="transmembrane region" description="Helical" evidence="1">
    <location>
        <begin position="66"/>
        <end position="84"/>
    </location>
</feature>
<sequence length="427" mass="48872">MNNHPETIAFQKLPPIERIYQVVFMIWLIGISGSPLLIANASVFVIGLTLYALLGIRFLKINLLHFSKYALVFLVILVMQYLYFGSYYGGTAVYVFLNFFQAIMAVAIMSTGFFHVYQKVLKVIAIISLVLFVPILFFPSFLNIILAVSPVKFTLINRVYDFDQVAQNIIVMNFNSTFEGLRRNSGPFWEPTVYGAFLLIGLIHNSFQAGTVFNKRGLLYLGAIVTTFSTTTYLAASLFIFAYYILLYRDPILRVMSLVVFMGVFLYGYSELDFLGEKIEKEVKNVEFDAIFLSGNTRLSSAYLDIKELPEKPFYLLFGRGAHSQNRVATWDKSVFRINGVTDQLARWGIPFFLFFFFGVKRSFGKMAGFYNINPVLSWVAFFSLIILSFSEVFFNFAFFICFFLFQVAYKHYSEPEQEPPSPALLA</sequence>
<feature type="transmembrane region" description="Helical" evidence="1">
    <location>
        <begin position="123"/>
        <end position="148"/>
    </location>
</feature>
<evidence type="ECO:0008006" key="4">
    <source>
        <dbReference type="Google" id="ProtNLM"/>
    </source>
</evidence>
<feature type="transmembrane region" description="Helical" evidence="1">
    <location>
        <begin position="376"/>
        <end position="406"/>
    </location>
</feature>
<keyword evidence="1" id="KW-0812">Transmembrane</keyword>
<organism evidence="2 3">
    <name type="scientific">Flavihumibacter stibioxidans</name>
    <dbReference type="NCBI Taxonomy" id="1834163"/>
    <lineage>
        <taxon>Bacteria</taxon>
        <taxon>Pseudomonadati</taxon>
        <taxon>Bacteroidota</taxon>
        <taxon>Chitinophagia</taxon>
        <taxon>Chitinophagales</taxon>
        <taxon>Chitinophagaceae</taxon>
        <taxon>Flavihumibacter</taxon>
    </lineage>
</organism>
<comment type="caution">
    <text evidence="2">The sequence shown here is derived from an EMBL/GenBank/DDBJ whole genome shotgun (WGS) entry which is preliminary data.</text>
</comment>
<feature type="transmembrane region" description="Helical" evidence="1">
    <location>
        <begin position="24"/>
        <end position="54"/>
    </location>
</feature>
<feature type="transmembrane region" description="Helical" evidence="1">
    <location>
        <begin position="96"/>
        <end position="116"/>
    </location>
</feature>
<gene>
    <name evidence="2" type="ORF">BC349_03160</name>
</gene>
<evidence type="ECO:0000313" key="2">
    <source>
        <dbReference type="EMBL" id="MBC6489952.1"/>
    </source>
</evidence>
<dbReference type="EMBL" id="MBUA01000001">
    <property type="protein sequence ID" value="MBC6489952.1"/>
    <property type="molecule type" value="Genomic_DNA"/>
</dbReference>
<evidence type="ECO:0000256" key="1">
    <source>
        <dbReference type="SAM" id="Phobius"/>
    </source>
</evidence>
<feature type="transmembrane region" description="Helical" evidence="1">
    <location>
        <begin position="219"/>
        <end position="246"/>
    </location>
</feature>
<feature type="transmembrane region" description="Helical" evidence="1">
    <location>
        <begin position="188"/>
        <end position="207"/>
    </location>
</feature>
<feature type="transmembrane region" description="Helical" evidence="1">
    <location>
        <begin position="252"/>
        <end position="269"/>
    </location>
</feature>
<keyword evidence="3" id="KW-1185">Reference proteome</keyword>
<proteinExistence type="predicted"/>
<keyword evidence="1" id="KW-0472">Membrane</keyword>
<name>A0ABR7M4Q1_9BACT</name>
<reference evidence="2 3" key="1">
    <citation type="submission" date="2016-07" db="EMBL/GenBank/DDBJ databases">
        <title>Genome analysis of Flavihumibacter stibioxidans YS-17.</title>
        <authorList>
            <person name="Shi K."/>
            <person name="Han Y."/>
            <person name="Wang G."/>
        </authorList>
    </citation>
    <scope>NUCLEOTIDE SEQUENCE [LARGE SCALE GENOMIC DNA]</scope>
    <source>
        <strain evidence="2 3">YS-17</strain>
    </source>
</reference>
<dbReference type="Proteomes" id="UP000765802">
    <property type="component" value="Unassembled WGS sequence"/>
</dbReference>
<evidence type="ECO:0000313" key="3">
    <source>
        <dbReference type="Proteomes" id="UP000765802"/>
    </source>
</evidence>
<accession>A0ABR7M4Q1</accession>
<feature type="transmembrane region" description="Helical" evidence="1">
    <location>
        <begin position="345"/>
        <end position="364"/>
    </location>
</feature>